<dbReference type="GO" id="GO:0008270">
    <property type="term" value="F:zinc ion binding"/>
    <property type="evidence" value="ECO:0007669"/>
    <property type="project" value="UniProtKB-KW"/>
</dbReference>
<dbReference type="PANTHER" id="PTHR45899:SF2">
    <property type="entry name" value="RHO GTPASE ACTIVATING PROTEIN AT 15B, ISOFORM C"/>
    <property type="match status" value="1"/>
</dbReference>
<proteinExistence type="predicted"/>
<dbReference type="PANTHER" id="PTHR45899">
    <property type="entry name" value="RHO GTPASE ACTIVATING PROTEIN AT 15B, ISOFORM C"/>
    <property type="match status" value="1"/>
</dbReference>
<keyword evidence="7" id="KW-1185">Reference proteome</keyword>
<dbReference type="SMART" id="SM00233">
    <property type="entry name" value="PH"/>
    <property type="match status" value="4"/>
</dbReference>
<keyword evidence="1" id="KW-0343">GTPase activation</keyword>
<dbReference type="GO" id="GO:0005096">
    <property type="term" value="F:GTPase activator activity"/>
    <property type="evidence" value="ECO:0007669"/>
    <property type="project" value="UniProtKB-KW"/>
</dbReference>
<dbReference type="AlphaFoldDB" id="A0A2T7PNC6"/>
<evidence type="ECO:0008006" key="8">
    <source>
        <dbReference type="Google" id="ProtNLM"/>
    </source>
</evidence>
<feature type="domain" description="PH" evidence="3">
    <location>
        <begin position="1"/>
        <end position="51"/>
    </location>
</feature>
<dbReference type="PRINTS" id="PR00405">
    <property type="entry name" value="REVINTRACTNG"/>
</dbReference>
<comment type="caution">
    <text evidence="6">The sequence shown here is derived from an EMBL/GenBank/DDBJ whole genome shotgun (WGS) entry which is preliminary data.</text>
</comment>
<dbReference type="SUPFAM" id="SSF48350">
    <property type="entry name" value="GTPase activation domain, GAP"/>
    <property type="match status" value="1"/>
</dbReference>
<evidence type="ECO:0000313" key="7">
    <source>
        <dbReference type="Proteomes" id="UP000245119"/>
    </source>
</evidence>
<dbReference type="Gene3D" id="2.30.29.30">
    <property type="entry name" value="Pleckstrin-homology domain (PH domain)/Phosphotyrosine-binding domain (PTB)"/>
    <property type="match status" value="3"/>
</dbReference>
<dbReference type="Pfam" id="PF00620">
    <property type="entry name" value="RhoGAP"/>
    <property type="match status" value="1"/>
</dbReference>
<evidence type="ECO:0000313" key="6">
    <source>
        <dbReference type="EMBL" id="PVD34920.1"/>
    </source>
</evidence>
<dbReference type="PROSITE" id="PS50115">
    <property type="entry name" value="ARFGAP"/>
    <property type="match status" value="1"/>
</dbReference>
<dbReference type="Pfam" id="PF00169">
    <property type="entry name" value="PH"/>
    <property type="match status" value="2"/>
</dbReference>
<dbReference type="SUPFAM" id="SSF54236">
    <property type="entry name" value="Ubiquitin-like"/>
    <property type="match status" value="1"/>
</dbReference>
<dbReference type="SMART" id="SM00324">
    <property type="entry name" value="RhoGAP"/>
    <property type="match status" value="1"/>
</dbReference>
<evidence type="ECO:0000259" key="3">
    <source>
        <dbReference type="PROSITE" id="PS50003"/>
    </source>
</evidence>
<dbReference type="InterPro" id="IPR038508">
    <property type="entry name" value="ArfGAP_dom_sf"/>
</dbReference>
<accession>A0A2T7PNC6</accession>
<feature type="domain" description="Arf-GAP" evidence="4">
    <location>
        <begin position="158"/>
        <end position="282"/>
    </location>
</feature>
<dbReference type="InterPro" id="IPR037278">
    <property type="entry name" value="ARFGAP/RecO"/>
</dbReference>
<keyword evidence="2" id="KW-0479">Metal-binding</keyword>
<feature type="domain" description="PH" evidence="3">
    <location>
        <begin position="362"/>
        <end position="460"/>
    </location>
</feature>
<dbReference type="STRING" id="400727.A0A2T7PNC6"/>
<evidence type="ECO:0000259" key="5">
    <source>
        <dbReference type="PROSITE" id="PS50238"/>
    </source>
</evidence>
<keyword evidence="2" id="KW-0862">Zinc</keyword>
<dbReference type="PROSITE" id="PS50238">
    <property type="entry name" value="RHOGAP"/>
    <property type="match status" value="1"/>
</dbReference>
<evidence type="ECO:0000259" key="4">
    <source>
        <dbReference type="PROSITE" id="PS50115"/>
    </source>
</evidence>
<feature type="domain" description="PH" evidence="3">
    <location>
        <begin position="898"/>
        <end position="1006"/>
    </location>
</feature>
<evidence type="ECO:0000256" key="2">
    <source>
        <dbReference type="PROSITE-ProRule" id="PRU00288"/>
    </source>
</evidence>
<dbReference type="SUPFAM" id="SSF57863">
    <property type="entry name" value="ArfGap/RecO-like zinc finger"/>
    <property type="match status" value="1"/>
</dbReference>
<dbReference type="Gene3D" id="1.10.555.10">
    <property type="entry name" value="Rho GTPase activation protein"/>
    <property type="match status" value="1"/>
</dbReference>
<dbReference type="InterPro" id="IPR011993">
    <property type="entry name" value="PH-like_dom_sf"/>
</dbReference>
<name>A0A2T7PNC6_POMCA</name>
<dbReference type="OrthoDB" id="29546at2759"/>
<keyword evidence="2" id="KW-0863">Zinc-finger</keyword>
<dbReference type="SUPFAM" id="SSF50729">
    <property type="entry name" value="PH domain-like"/>
    <property type="match status" value="3"/>
</dbReference>
<dbReference type="InterPro" id="IPR000198">
    <property type="entry name" value="RhoGAP_dom"/>
</dbReference>
<dbReference type="EMBL" id="PZQS01000003">
    <property type="protein sequence ID" value="PVD34920.1"/>
    <property type="molecule type" value="Genomic_DNA"/>
</dbReference>
<dbReference type="InterPro" id="IPR008936">
    <property type="entry name" value="Rho_GTPase_activation_prot"/>
</dbReference>
<dbReference type="Gene3D" id="1.10.220.150">
    <property type="entry name" value="Arf GTPase activating protein"/>
    <property type="match status" value="1"/>
</dbReference>
<dbReference type="InterPro" id="IPR001849">
    <property type="entry name" value="PH_domain"/>
</dbReference>
<protein>
    <recommendedName>
        <fullName evidence="8">Arf-GAP with Rho-GAP domain, ANK repeat and PH domain-containing protein 1</fullName>
    </recommendedName>
</protein>
<feature type="domain" description="Rho-GAP" evidence="5">
    <location>
        <begin position="577"/>
        <end position="760"/>
    </location>
</feature>
<gene>
    <name evidence="6" type="ORF">C0Q70_06201</name>
</gene>
<dbReference type="SMART" id="SM00105">
    <property type="entry name" value="ArfGap"/>
    <property type="match status" value="1"/>
</dbReference>
<dbReference type="Pfam" id="PF01412">
    <property type="entry name" value="ArfGap"/>
    <property type="match status" value="1"/>
</dbReference>
<dbReference type="GO" id="GO:0005737">
    <property type="term" value="C:cytoplasm"/>
    <property type="evidence" value="ECO:0007669"/>
    <property type="project" value="TreeGrafter"/>
</dbReference>
<dbReference type="GO" id="GO:0007165">
    <property type="term" value="P:signal transduction"/>
    <property type="evidence" value="ECO:0007669"/>
    <property type="project" value="InterPro"/>
</dbReference>
<dbReference type="InterPro" id="IPR001164">
    <property type="entry name" value="ArfGAP_dom"/>
</dbReference>
<organism evidence="6 7">
    <name type="scientific">Pomacea canaliculata</name>
    <name type="common">Golden apple snail</name>
    <dbReference type="NCBI Taxonomy" id="400727"/>
    <lineage>
        <taxon>Eukaryota</taxon>
        <taxon>Metazoa</taxon>
        <taxon>Spiralia</taxon>
        <taxon>Lophotrochozoa</taxon>
        <taxon>Mollusca</taxon>
        <taxon>Gastropoda</taxon>
        <taxon>Caenogastropoda</taxon>
        <taxon>Architaenioglossa</taxon>
        <taxon>Ampullarioidea</taxon>
        <taxon>Ampullariidae</taxon>
        <taxon>Pomacea</taxon>
    </lineage>
</organism>
<dbReference type="PROSITE" id="PS50003">
    <property type="entry name" value="PH_DOMAIN"/>
    <property type="match status" value="4"/>
</dbReference>
<feature type="domain" description="PH" evidence="3">
    <location>
        <begin position="63"/>
        <end position="152"/>
    </location>
</feature>
<reference evidence="6 7" key="1">
    <citation type="submission" date="2018-04" db="EMBL/GenBank/DDBJ databases">
        <title>The genome of golden apple snail Pomacea canaliculata provides insight into stress tolerance and invasive adaptation.</title>
        <authorList>
            <person name="Liu C."/>
            <person name="Liu B."/>
            <person name="Ren Y."/>
            <person name="Zhang Y."/>
            <person name="Wang H."/>
            <person name="Li S."/>
            <person name="Jiang F."/>
            <person name="Yin L."/>
            <person name="Zhang G."/>
            <person name="Qian W."/>
            <person name="Fan W."/>
        </authorList>
    </citation>
    <scope>NUCLEOTIDE SEQUENCE [LARGE SCALE GENOMIC DNA]</scope>
    <source>
        <strain evidence="6">SZHN2017</strain>
        <tissue evidence="6">Muscle</tissue>
    </source>
</reference>
<dbReference type="InterPro" id="IPR029071">
    <property type="entry name" value="Ubiquitin-like_domsf"/>
</dbReference>
<dbReference type="GO" id="GO:0005547">
    <property type="term" value="F:phosphatidylinositol-3,4,5-trisphosphate binding"/>
    <property type="evidence" value="ECO:0007669"/>
    <property type="project" value="TreeGrafter"/>
</dbReference>
<sequence>MESVKSDIQRGDTTRFKFHLVTSLRSRIFVFAADTKDDCCQWANTLMAAIIANKSCRQEEKRKPDKEGFVKFENNNKKYYVAITGDMFCYYDSFQDFELNSPVHEIEMKLSSVKEKKKNKLQLSTHYSYFMLAFESPQDAQSWRMAIEDAIAEGLADDSVLEKVYENESNQICADCNDDHPHWASINLGIVLCKKCAGIHRMFDSSLSKIRSLRMDTRVWTPSLIELMKAVGNSHANQLLEHKLQPGQKPTKDSLPEERRKFAVSKYQHRSFCNKHPLSSDKRRLNEALLQVASTSNLMEAVQIIFSGADITYTRGGERENAYNIAKQHGQRLLMEFLYQNGGDRLPGEEEAANEEGRLREDVRLQGFLLKTGPVGRTFDTRWCVLEHGALTYYLNDKSTTAKDSIDRKNILCLQEVVSDRTESVFEISTTKGNNRIYLFAAENPSERGIWMRAISKLIAPVAIMEHVGMMDFSLASLVFMRESVSEDWQPTWVMLSWRLLYFLNKDLKLDNVDLRKASHIKMQDPQSGSCPLCPEKAGCLVLGNPGKTLYIQAHLSRDTNRIFDAVSAAIKLSGMSLLEQQLTPDNIPVIVDKCLNQIYGRGQYEEGVYRKSATQSRVIQLLDDLRKDARGVRLDDSDIHEIASCLKRFLRELEDSLFTRQLYNEWIHTSQITDHQNKFLWYRYLLEKLPLVNYSTLKCIVTHIWKMSLMEAANKMSVEALVTCFAPTLMRTEHDVGANNPANEITVLLDIVSQRDYLFQIAQHERDQEATIQAYAQRIIEAQQVSRNSQPSGQLLMAISMYTYNGECEMVNTTPGTSAKDVVDYIIRKRNLANSFVLNEILFKGALVRPLFPKDNILMTTGRWGDWDESVRTGENVCLCLTNTELLEKLHDHLDTSRALFGELKYADSRSKKKFKKTTTEFKQCMLTFYKDSKAKSPLCSWKIEDLTIYMGVNASREPPTRFGFTFLVNSREDKGKNHHFGHCVCLDTEEEMCRWVAALLLAQNPEGLLAWNR</sequence>
<evidence type="ECO:0000256" key="1">
    <source>
        <dbReference type="ARBA" id="ARBA00022468"/>
    </source>
</evidence>
<dbReference type="InterPro" id="IPR052227">
    <property type="entry name" value="Arf-Rho-GAP_ANK-PH_domain"/>
</dbReference>
<dbReference type="Proteomes" id="UP000245119">
    <property type="component" value="Linkage Group LG3"/>
</dbReference>